<evidence type="ECO:0000256" key="1">
    <source>
        <dbReference type="SAM" id="SignalP"/>
    </source>
</evidence>
<evidence type="ECO:0000313" key="2">
    <source>
        <dbReference type="EMBL" id="MBB4154198.1"/>
    </source>
</evidence>
<comment type="caution">
    <text evidence="2">The sequence shown here is derived from an EMBL/GenBank/DDBJ whole genome shotgun (WGS) entry which is preliminary data.</text>
</comment>
<dbReference type="RefSeq" id="WP_183984486.1">
    <property type="nucleotide sequence ID" value="NZ_JACIEV010000005.1"/>
</dbReference>
<keyword evidence="3" id="KW-1185">Reference proteome</keyword>
<proteinExistence type="predicted"/>
<keyword evidence="1" id="KW-0732">Signal</keyword>
<feature type="signal peptide" evidence="1">
    <location>
        <begin position="1"/>
        <end position="20"/>
    </location>
</feature>
<organism evidence="2 3">
    <name type="scientific">Sphingomonas jinjuensis</name>
    <dbReference type="NCBI Taxonomy" id="535907"/>
    <lineage>
        <taxon>Bacteria</taxon>
        <taxon>Pseudomonadati</taxon>
        <taxon>Pseudomonadota</taxon>
        <taxon>Alphaproteobacteria</taxon>
        <taxon>Sphingomonadales</taxon>
        <taxon>Sphingomonadaceae</taxon>
        <taxon>Sphingomonas</taxon>
    </lineage>
</organism>
<dbReference type="PROSITE" id="PS51257">
    <property type="entry name" value="PROKAR_LIPOPROTEIN"/>
    <property type="match status" value="1"/>
</dbReference>
<gene>
    <name evidence="2" type="ORF">GGQ80_002108</name>
</gene>
<reference evidence="2 3" key="1">
    <citation type="submission" date="2020-08" db="EMBL/GenBank/DDBJ databases">
        <title>Genomic Encyclopedia of Type Strains, Phase IV (KMG-IV): sequencing the most valuable type-strain genomes for metagenomic binning, comparative biology and taxonomic classification.</title>
        <authorList>
            <person name="Goeker M."/>
        </authorList>
    </citation>
    <scope>NUCLEOTIDE SEQUENCE [LARGE SCALE GENOMIC DNA]</scope>
    <source>
        <strain evidence="2 3">YC6723</strain>
    </source>
</reference>
<accession>A0A840FJR1</accession>
<dbReference type="Proteomes" id="UP000529795">
    <property type="component" value="Unassembled WGS sequence"/>
</dbReference>
<evidence type="ECO:0000313" key="3">
    <source>
        <dbReference type="Proteomes" id="UP000529795"/>
    </source>
</evidence>
<feature type="chain" id="PRO_5032412304" evidence="1">
    <location>
        <begin position="21"/>
        <end position="119"/>
    </location>
</feature>
<dbReference type="EMBL" id="JACIEV010000005">
    <property type="protein sequence ID" value="MBB4154198.1"/>
    <property type="molecule type" value="Genomic_DNA"/>
</dbReference>
<protein>
    <submittedName>
        <fullName evidence="2">Phage-related tail protein</fullName>
    </submittedName>
</protein>
<name>A0A840FJR1_9SPHN</name>
<dbReference type="AlphaFoldDB" id="A0A840FJR1"/>
<sequence>MKRLLSLALAASLCACTALTVPTAPPSPAAVADATRINEKALAGVELAYKAAAKAETLALDAGLVSAAMKPTLRLADQQAYAAVRAARAAYKAGNVDSYSAAIAQALTAIGALGNMTPT</sequence>